<feature type="domain" description="ABC-2 type transporter transmembrane" evidence="6">
    <location>
        <begin position="17"/>
        <end position="368"/>
    </location>
</feature>
<dbReference type="InterPro" id="IPR052902">
    <property type="entry name" value="ABC-2_transporter"/>
</dbReference>
<evidence type="ECO:0000256" key="1">
    <source>
        <dbReference type="ARBA" id="ARBA00004141"/>
    </source>
</evidence>
<feature type="transmembrane region" description="Helical" evidence="5">
    <location>
        <begin position="260"/>
        <end position="280"/>
    </location>
</feature>
<reference evidence="7 8" key="1">
    <citation type="submission" date="2021-03" db="EMBL/GenBank/DDBJ databases">
        <title>Genomic Encyclopedia of Type Strains, Phase IV (KMG-IV): sequencing the most valuable type-strain genomes for metagenomic binning, comparative biology and taxonomic classification.</title>
        <authorList>
            <person name="Goeker M."/>
        </authorList>
    </citation>
    <scope>NUCLEOTIDE SEQUENCE [LARGE SCALE GENOMIC DNA]</scope>
    <source>
        <strain evidence="7 8">DSM 101953</strain>
    </source>
</reference>
<evidence type="ECO:0000256" key="2">
    <source>
        <dbReference type="ARBA" id="ARBA00022692"/>
    </source>
</evidence>
<dbReference type="RefSeq" id="WP_209878056.1">
    <property type="nucleotide sequence ID" value="NZ_JAGGLV010000023.1"/>
</dbReference>
<evidence type="ECO:0000259" key="6">
    <source>
        <dbReference type="Pfam" id="PF12698"/>
    </source>
</evidence>
<comment type="caution">
    <text evidence="7">The sequence shown here is derived from an EMBL/GenBank/DDBJ whole genome shotgun (WGS) entry which is preliminary data.</text>
</comment>
<accession>A0ABS4NYJ5</accession>
<dbReference type="Pfam" id="PF12698">
    <property type="entry name" value="ABC2_membrane_3"/>
    <property type="match status" value="1"/>
</dbReference>
<dbReference type="EMBL" id="JAGGLV010000023">
    <property type="protein sequence ID" value="MBP2115138.1"/>
    <property type="molecule type" value="Genomic_DNA"/>
</dbReference>
<comment type="subcellular location">
    <subcellularLocation>
        <location evidence="1">Membrane</location>
        <topology evidence="1">Multi-pass membrane protein</topology>
    </subcellularLocation>
</comment>
<gene>
    <name evidence="7" type="ORF">J2Z70_005323</name>
</gene>
<feature type="transmembrane region" description="Helical" evidence="5">
    <location>
        <begin position="292"/>
        <end position="312"/>
    </location>
</feature>
<keyword evidence="8" id="KW-1185">Reference proteome</keyword>
<dbReference type="PANTHER" id="PTHR43027">
    <property type="entry name" value="DOXORUBICIN RESISTANCE ABC TRANSPORTER PERMEASE PROTEIN DRRC-RELATED"/>
    <property type="match status" value="1"/>
</dbReference>
<name>A0ABS4NYJ5_9BACL</name>
<evidence type="ECO:0000256" key="3">
    <source>
        <dbReference type="ARBA" id="ARBA00022989"/>
    </source>
</evidence>
<feature type="transmembrane region" description="Helical" evidence="5">
    <location>
        <begin position="224"/>
        <end position="248"/>
    </location>
</feature>
<keyword evidence="4 5" id="KW-0472">Membrane</keyword>
<evidence type="ECO:0000313" key="7">
    <source>
        <dbReference type="EMBL" id="MBP2115138.1"/>
    </source>
</evidence>
<proteinExistence type="predicted"/>
<keyword evidence="2 5" id="KW-0812">Transmembrane</keyword>
<feature type="transmembrane region" description="Helical" evidence="5">
    <location>
        <begin position="181"/>
        <end position="203"/>
    </location>
</feature>
<feature type="transmembrane region" description="Helical" evidence="5">
    <location>
        <begin position="20"/>
        <end position="41"/>
    </location>
</feature>
<sequence length="377" mass="42288">MFQIIKKIIKNQIRNPKWLLFLMIFPIFLMILIGSILTSAFSDKSNLTKVDVALLNQSEGMAAEVIDALTTASVSIEKDYGIKMGYTDSEKEGKKEARVNKKVFVHLDKEKILVYGNESEPLNTARVVALFRSVASSIQTVKEAYKIDGEKAIELIGADNATYEVPVELIPSKSAMSSYDYYGVVELTLMVMYMMLIPIGDLFTDKRTKIKERILLTGLSRVKYYFASLAAYSIFALAVFIPAFIFSITYLGVNWGNYSVLMYLYIVLFAIFNVALGMLLAQLLKARGKVDVILSVIILPIFSFLGGSYTPFPYDMGGVFGKILLVSPLRWVNVGIFKSVYAQDSQVIWVSSAIFLLLIFICLFIVVAKEKKEELRA</sequence>
<protein>
    <submittedName>
        <fullName evidence="7">ABC-2 type transport system permease protein</fullName>
    </submittedName>
</protein>
<dbReference type="InterPro" id="IPR013525">
    <property type="entry name" value="ABC2_TM"/>
</dbReference>
<dbReference type="PANTHER" id="PTHR43027:SF1">
    <property type="entry name" value="DOXORUBICIN RESISTANCE ABC TRANSPORTER PERMEASE PROTEIN DRRC-RELATED"/>
    <property type="match status" value="1"/>
</dbReference>
<evidence type="ECO:0000256" key="5">
    <source>
        <dbReference type="SAM" id="Phobius"/>
    </source>
</evidence>
<dbReference type="Proteomes" id="UP000773462">
    <property type="component" value="Unassembled WGS sequence"/>
</dbReference>
<feature type="transmembrane region" description="Helical" evidence="5">
    <location>
        <begin position="347"/>
        <end position="368"/>
    </location>
</feature>
<evidence type="ECO:0000256" key="4">
    <source>
        <dbReference type="ARBA" id="ARBA00023136"/>
    </source>
</evidence>
<organism evidence="7 8">
    <name type="scientific">Paenibacillus silagei</name>
    <dbReference type="NCBI Taxonomy" id="1670801"/>
    <lineage>
        <taxon>Bacteria</taxon>
        <taxon>Bacillati</taxon>
        <taxon>Bacillota</taxon>
        <taxon>Bacilli</taxon>
        <taxon>Bacillales</taxon>
        <taxon>Paenibacillaceae</taxon>
        <taxon>Paenibacillus</taxon>
    </lineage>
</organism>
<keyword evidence="3 5" id="KW-1133">Transmembrane helix</keyword>
<evidence type="ECO:0000313" key="8">
    <source>
        <dbReference type="Proteomes" id="UP000773462"/>
    </source>
</evidence>